<dbReference type="PANTHER" id="PTHR35138">
    <property type="entry name" value="OS01G0225300 PROTEIN"/>
    <property type="match status" value="1"/>
</dbReference>
<dbReference type="OrthoDB" id="1926316at2759"/>
<evidence type="ECO:0008006" key="6">
    <source>
        <dbReference type="Google" id="ProtNLM"/>
    </source>
</evidence>
<keyword evidence="2" id="KW-0150">Chloroplast</keyword>
<protein>
    <recommendedName>
        <fullName evidence="6">Tic22-like family protein</fullName>
    </recommendedName>
</protein>
<evidence type="ECO:0000256" key="1">
    <source>
        <dbReference type="ARBA" id="ARBA00004229"/>
    </source>
</evidence>
<name>A0A484KNQ8_9ASTE</name>
<evidence type="ECO:0000313" key="5">
    <source>
        <dbReference type="Proteomes" id="UP000595140"/>
    </source>
</evidence>
<dbReference type="AlphaFoldDB" id="A0A484KNQ8"/>
<dbReference type="Pfam" id="PF04278">
    <property type="entry name" value="Tic22"/>
    <property type="match status" value="1"/>
</dbReference>
<evidence type="ECO:0000256" key="3">
    <source>
        <dbReference type="ARBA" id="ARBA00022640"/>
    </source>
</evidence>
<proteinExistence type="predicted"/>
<sequence length="420" mass="47580">MSSKPSSELTGQLRISGLDSAGKNGPAFVGQVFSMCNLSGTGLMAVSTHFNVPFISKMTPEWLKKMVGALTKTDRNGPVFRFFMDLGDAVSYVKRMNIPNGVVGACRLDLAYDQFKEKPDLFQFVPNKKQVKEANKLLNTMPQKGQRNRVDGVPVFSSQNLDVAIATKDGIKWYTPYFFDKRMLDNILEDSVDQHFHSLIHSRHLERRQDVFDDNATSEIVEEMRDGLWELPEVLEAMEEVDLPEIPWSVISKAAEIPLLHAVDKAVLGNRWLRKAIGIQPKFPYMVDSFERRSLRSLERASQSPNTSDSASHLKLIGDKMDCVPNKQREMERNEAPSHHHHPHAFLPNITMIGVSLVEGDKESKDALKKSVEDLTVELECTNRRNGYEIFNPEERDPLFVANVGRKHSLNNNLKPFQDC</sequence>
<comment type="subcellular location">
    <subcellularLocation>
        <location evidence="1">Plastid</location>
        <location evidence="1">Chloroplast</location>
    </subcellularLocation>
</comment>
<organism evidence="4 5">
    <name type="scientific">Cuscuta campestris</name>
    <dbReference type="NCBI Taxonomy" id="132261"/>
    <lineage>
        <taxon>Eukaryota</taxon>
        <taxon>Viridiplantae</taxon>
        <taxon>Streptophyta</taxon>
        <taxon>Embryophyta</taxon>
        <taxon>Tracheophyta</taxon>
        <taxon>Spermatophyta</taxon>
        <taxon>Magnoliopsida</taxon>
        <taxon>eudicotyledons</taxon>
        <taxon>Gunneridae</taxon>
        <taxon>Pentapetalae</taxon>
        <taxon>asterids</taxon>
        <taxon>lamiids</taxon>
        <taxon>Solanales</taxon>
        <taxon>Convolvulaceae</taxon>
        <taxon>Cuscuteae</taxon>
        <taxon>Cuscuta</taxon>
        <taxon>Cuscuta subgen. Grammica</taxon>
        <taxon>Cuscuta sect. Cleistogrammica</taxon>
    </lineage>
</organism>
<dbReference type="EMBL" id="OOIL02000516">
    <property type="protein sequence ID" value="VFQ66095.1"/>
    <property type="molecule type" value="Genomic_DNA"/>
</dbReference>
<dbReference type="PANTHER" id="PTHR35138:SF1">
    <property type="entry name" value="MYB-LIKE DOMAIN-CONTAINING PROTEIN"/>
    <property type="match status" value="1"/>
</dbReference>
<evidence type="ECO:0000313" key="4">
    <source>
        <dbReference type="EMBL" id="VFQ66095.1"/>
    </source>
</evidence>
<evidence type="ECO:0000256" key="2">
    <source>
        <dbReference type="ARBA" id="ARBA00022528"/>
    </source>
</evidence>
<keyword evidence="5" id="KW-1185">Reference proteome</keyword>
<dbReference type="GO" id="GO:0015031">
    <property type="term" value="P:protein transport"/>
    <property type="evidence" value="ECO:0007669"/>
    <property type="project" value="InterPro"/>
</dbReference>
<dbReference type="Proteomes" id="UP000595140">
    <property type="component" value="Unassembled WGS sequence"/>
</dbReference>
<keyword evidence="3" id="KW-0934">Plastid</keyword>
<accession>A0A484KNQ8</accession>
<gene>
    <name evidence="4" type="ORF">CCAM_LOCUS7871</name>
</gene>
<dbReference type="GO" id="GO:0009507">
    <property type="term" value="C:chloroplast"/>
    <property type="evidence" value="ECO:0007669"/>
    <property type="project" value="UniProtKB-SubCell"/>
</dbReference>
<dbReference type="InterPro" id="IPR007378">
    <property type="entry name" value="Tic22-like"/>
</dbReference>
<reference evidence="4 5" key="1">
    <citation type="submission" date="2018-04" db="EMBL/GenBank/DDBJ databases">
        <authorList>
            <person name="Vogel A."/>
        </authorList>
    </citation>
    <scope>NUCLEOTIDE SEQUENCE [LARGE SCALE GENOMIC DNA]</scope>
</reference>